<dbReference type="Proteomes" id="UP001497600">
    <property type="component" value="Chromosome D"/>
</dbReference>
<proteinExistence type="predicted"/>
<evidence type="ECO:0000313" key="2">
    <source>
        <dbReference type="EMBL" id="CAK7903802.1"/>
    </source>
</evidence>
<reference evidence="2 3" key="1">
    <citation type="submission" date="2024-01" db="EMBL/GenBank/DDBJ databases">
        <authorList>
            <consortium name="Genoscope - CEA"/>
            <person name="William W."/>
        </authorList>
    </citation>
    <scope>NUCLEOTIDE SEQUENCE [LARGE SCALE GENOMIC DNA]</scope>
    <source>
        <strain evidence="2 3">29B2s-10</strain>
    </source>
</reference>
<dbReference type="InterPro" id="IPR043914">
    <property type="entry name" value="DUF5763"/>
</dbReference>
<keyword evidence="3" id="KW-1185">Reference proteome</keyword>
<dbReference type="PANTHER" id="PTHR28094">
    <property type="entry name" value="MEIOTICALLY UP-REGULATED GENE 113 PROTEIN"/>
    <property type="match status" value="1"/>
</dbReference>
<dbReference type="PANTHER" id="PTHR28094:SF1">
    <property type="entry name" value="MEIOTICALLY UP-REGULATED GENE 113 PROTEIN"/>
    <property type="match status" value="1"/>
</dbReference>
<dbReference type="InterPro" id="IPR053006">
    <property type="entry name" value="Meiosis_regulatory"/>
</dbReference>
<name>A0ABP0EAQ7_9ASCO</name>
<feature type="domain" description="Bacteriophage T5 Orf172 DNA-binding" evidence="1">
    <location>
        <begin position="141"/>
        <end position="260"/>
    </location>
</feature>
<evidence type="ECO:0000259" key="1">
    <source>
        <dbReference type="Pfam" id="PF10544"/>
    </source>
</evidence>
<gene>
    <name evidence="2" type="ORF">CAAN4_D06370</name>
</gene>
<organism evidence="2 3">
    <name type="scientific">[Candida] anglica</name>
    <dbReference type="NCBI Taxonomy" id="148631"/>
    <lineage>
        <taxon>Eukaryota</taxon>
        <taxon>Fungi</taxon>
        <taxon>Dikarya</taxon>
        <taxon>Ascomycota</taxon>
        <taxon>Saccharomycotina</taxon>
        <taxon>Pichiomycetes</taxon>
        <taxon>Debaryomycetaceae</taxon>
        <taxon>Kurtzmaniella</taxon>
    </lineage>
</organism>
<dbReference type="Pfam" id="PF10544">
    <property type="entry name" value="T5orf172"/>
    <property type="match status" value="1"/>
</dbReference>
<sequence>MMTVTQCRGITLKGERCKRMAKNGYCASHAARPSGTSPTKGRFNGDQLPLLSVESPDQFVYAKKKSQSPKRHSFRSPMQHISNFPLAGNAISSSKTNRKKDGYIYVYTYTKFIAPYIGDPVQVNSPYTKKNKNGDKWETYNPKKSDYTLIKVGMTTKSVQARISEWEKQCGISLTSLQPFVDYHNANFVEWFKQKCTLTPNFSTFKDKGFTCSKVAAAEAEIHSILRQKYGHGNLYCPGCRKEDQKLGRHTEWFYVKKKDFPLIFKTIDSVCKRINGGK</sequence>
<dbReference type="Pfam" id="PF19067">
    <property type="entry name" value="DUF5763"/>
    <property type="match status" value="1"/>
</dbReference>
<evidence type="ECO:0000313" key="3">
    <source>
        <dbReference type="Proteomes" id="UP001497600"/>
    </source>
</evidence>
<accession>A0ABP0EAQ7</accession>
<dbReference type="InterPro" id="IPR018306">
    <property type="entry name" value="Phage_T5_Orf172_DNA-bd"/>
</dbReference>
<protein>
    <recommendedName>
        <fullName evidence="1">Bacteriophage T5 Orf172 DNA-binding domain-containing protein</fullName>
    </recommendedName>
</protein>
<dbReference type="EMBL" id="OZ004256">
    <property type="protein sequence ID" value="CAK7903802.1"/>
    <property type="molecule type" value="Genomic_DNA"/>
</dbReference>